<dbReference type="OMA" id="DYSECVM"/>
<keyword evidence="5" id="KW-0732">Signal</keyword>
<feature type="binding site" evidence="4">
    <location>
        <begin position="554"/>
        <end position="555"/>
    </location>
    <ligand>
        <name>FAD</name>
        <dbReference type="ChEBI" id="CHEBI:57692"/>
    </ligand>
</feature>
<dbReference type="GO" id="GO:0050660">
    <property type="term" value="F:flavin adenine dinucleotide binding"/>
    <property type="evidence" value="ECO:0007669"/>
    <property type="project" value="InterPro"/>
</dbReference>
<dbReference type="InterPro" id="IPR007867">
    <property type="entry name" value="GMC_OxRtase_C"/>
</dbReference>
<feature type="binding site" evidence="4">
    <location>
        <begin position="600"/>
        <end position="601"/>
    </location>
    <ligand>
        <name>FAD</name>
        <dbReference type="ChEBI" id="CHEBI:57692"/>
    </ligand>
</feature>
<comment type="similarity">
    <text evidence="1">Belongs to the GMC oxidoreductase family.</text>
</comment>
<dbReference type="PANTHER" id="PTHR11552:SF138">
    <property type="entry name" value="DEHYDROGENASE PKFF-RELATED"/>
    <property type="match status" value="1"/>
</dbReference>
<reference evidence="9" key="1">
    <citation type="journal article" date="2013" name="Genome Announc.">
        <title>Draft genome sequence of the grapevine dieback fungus Eutypa lata UCR-EL1.</title>
        <authorList>
            <person name="Blanco-Ulate B."/>
            <person name="Rolshausen P.E."/>
            <person name="Cantu D."/>
        </authorList>
    </citation>
    <scope>NUCLEOTIDE SEQUENCE [LARGE SCALE GENOMIC DNA]</scope>
    <source>
        <strain evidence="9">UCR-EL1</strain>
    </source>
</reference>
<gene>
    <name evidence="8" type="ORF">UCREL1_6152</name>
</gene>
<protein>
    <submittedName>
        <fullName evidence="8">Putative gmc oxidoreductase protein</fullName>
    </submittedName>
</protein>
<evidence type="ECO:0000256" key="2">
    <source>
        <dbReference type="ARBA" id="ARBA00023180"/>
    </source>
</evidence>
<dbReference type="KEGG" id="ela:UCREL1_6152"/>
<evidence type="ECO:0000256" key="5">
    <source>
        <dbReference type="SAM" id="SignalP"/>
    </source>
</evidence>
<keyword evidence="9" id="KW-1185">Reference proteome</keyword>
<dbReference type="OrthoDB" id="269227at2759"/>
<keyword evidence="2" id="KW-0325">Glycoprotein</keyword>
<comment type="cofactor">
    <cofactor evidence="4">
        <name>FAD</name>
        <dbReference type="ChEBI" id="CHEBI:57692"/>
    </cofactor>
</comment>
<evidence type="ECO:0000259" key="7">
    <source>
        <dbReference type="Pfam" id="PF05199"/>
    </source>
</evidence>
<dbReference type="HOGENOM" id="CLU_002865_6_3_1"/>
<dbReference type="SUPFAM" id="SSF51905">
    <property type="entry name" value="FAD/NAD(P)-binding domain"/>
    <property type="match status" value="1"/>
</dbReference>
<organism evidence="8 9">
    <name type="scientific">Eutypa lata (strain UCR-EL1)</name>
    <name type="common">Grapevine dieback disease fungus</name>
    <name type="synonym">Eutypa armeniacae</name>
    <dbReference type="NCBI Taxonomy" id="1287681"/>
    <lineage>
        <taxon>Eukaryota</taxon>
        <taxon>Fungi</taxon>
        <taxon>Dikarya</taxon>
        <taxon>Ascomycota</taxon>
        <taxon>Pezizomycotina</taxon>
        <taxon>Sordariomycetes</taxon>
        <taxon>Xylariomycetidae</taxon>
        <taxon>Xylariales</taxon>
        <taxon>Diatrypaceae</taxon>
        <taxon>Eutypa</taxon>
    </lineage>
</organism>
<evidence type="ECO:0000313" key="9">
    <source>
        <dbReference type="Proteomes" id="UP000012174"/>
    </source>
</evidence>
<dbReference type="Gene3D" id="3.30.560.10">
    <property type="entry name" value="Glucose Oxidase, domain 3"/>
    <property type="match status" value="1"/>
</dbReference>
<name>M7TJC8_EUTLA</name>
<dbReference type="InterPro" id="IPR000172">
    <property type="entry name" value="GMC_OxRdtase_N"/>
</dbReference>
<feature type="active site" description="Proton acceptor" evidence="3">
    <location>
        <position position="599"/>
    </location>
</feature>
<sequence>MIHKSFAPTYLKAILAAGLFIGAHAQKLLGSSFGVPGDDATFDYVIVGGGTAGLALATRLVEQSAGSVAIVEAGTFYEISNGNLSQVPATDGVFSGKSHDDWQPLIDWGYITTPQAGANDESFHYARGKTLGGSSARNFMVYQRGTEEAYQNWADAVDDQSYSFENFLPYFKKSVNFTGPDMSLRFANSTPEYDIGSIEDGTHQGPLSLTFPHYAQAFGTWATEGLKQIGIPIIDGFLSGKLIGQSYAMFTMDPDTMHRESSETSFLQDSLGNPAYTVYPLTMAKKIMFEGNTATGVTVETEGFEYVLSARKEVISAGGVIGSPQLLMVSGVGPQDILSSLNIPVVADRPGVGQGMQDHVFFGVSYRVNAPTASSFQDPAFAAEQAQLYNDDAAGMYTSPGADVLGWEKIPESLRTDWSNETQSDLAAYPADWPEVEYISISEFLGNQSNSRTGDPGDGFNYATLAVTLCTPRSRGTVTISSSDSSVHPDINPNFLTEQADIDVLIAGFKRAREFFETDALRDFTVGDEYYPGNDVTTDQQIEEYIRQNFNTIWHAACTCAMGKKDDVNAVVDAQGKVIGTQGLRVVDASAFPLLPPGHPQSTIYALAEKIACDISGNC</sequence>
<dbReference type="PIRSF" id="PIRSF000137">
    <property type="entry name" value="Alcohol_oxidase"/>
    <property type="match status" value="1"/>
</dbReference>
<evidence type="ECO:0000313" key="8">
    <source>
        <dbReference type="EMBL" id="EMR66835.1"/>
    </source>
</evidence>
<evidence type="ECO:0000256" key="4">
    <source>
        <dbReference type="PIRSR" id="PIRSR000137-2"/>
    </source>
</evidence>
<dbReference type="Proteomes" id="UP000012174">
    <property type="component" value="Unassembled WGS sequence"/>
</dbReference>
<dbReference type="Pfam" id="PF00732">
    <property type="entry name" value="GMC_oxred_N"/>
    <property type="match status" value="1"/>
</dbReference>
<dbReference type="GO" id="GO:0044550">
    <property type="term" value="P:secondary metabolite biosynthetic process"/>
    <property type="evidence" value="ECO:0007669"/>
    <property type="project" value="TreeGrafter"/>
</dbReference>
<keyword evidence="4" id="KW-0285">Flavoprotein</keyword>
<feature type="chain" id="PRO_5004085905" evidence="5">
    <location>
        <begin position="26"/>
        <end position="619"/>
    </location>
</feature>
<feature type="active site" description="Proton donor" evidence="3">
    <location>
        <position position="555"/>
    </location>
</feature>
<evidence type="ECO:0000259" key="6">
    <source>
        <dbReference type="Pfam" id="PF00732"/>
    </source>
</evidence>
<dbReference type="GO" id="GO:0016614">
    <property type="term" value="F:oxidoreductase activity, acting on CH-OH group of donors"/>
    <property type="evidence" value="ECO:0007669"/>
    <property type="project" value="InterPro"/>
</dbReference>
<dbReference type="Pfam" id="PF05199">
    <property type="entry name" value="GMC_oxred_C"/>
    <property type="match status" value="1"/>
</dbReference>
<dbReference type="STRING" id="1287681.M7TJC8"/>
<dbReference type="PANTHER" id="PTHR11552">
    <property type="entry name" value="GLUCOSE-METHANOL-CHOLINE GMC OXIDOREDUCTASE"/>
    <property type="match status" value="1"/>
</dbReference>
<dbReference type="InterPro" id="IPR036188">
    <property type="entry name" value="FAD/NAD-bd_sf"/>
</dbReference>
<keyword evidence="4" id="KW-0274">FAD</keyword>
<evidence type="ECO:0000256" key="3">
    <source>
        <dbReference type="PIRSR" id="PIRSR000137-1"/>
    </source>
</evidence>
<dbReference type="EMBL" id="KB706579">
    <property type="protein sequence ID" value="EMR66835.1"/>
    <property type="molecule type" value="Genomic_DNA"/>
</dbReference>
<accession>M7TJC8</accession>
<dbReference type="eggNOG" id="KOG1238">
    <property type="taxonomic scope" value="Eukaryota"/>
</dbReference>
<feature type="signal peptide" evidence="5">
    <location>
        <begin position="1"/>
        <end position="25"/>
    </location>
</feature>
<dbReference type="Gene3D" id="3.50.50.60">
    <property type="entry name" value="FAD/NAD(P)-binding domain"/>
    <property type="match status" value="1"/>
</dbReference>
<dbReference type="InterPro" id="IPR012132">
    <property type="entry name" value="GMC_OxRdtase"/>
</dbReference>
<dbReference type="AlphaFoldDB" id="M7TJC8"/>
<dbReference type="SUPFAM" id="SSF54373">
    <property type="entry name" value="FAD-linked reductases, C-terminal domain"/>
    <property type="match status" value="1"/>
</dbReference>
<evidence type="ECO:0000256" key="1">
    <source>
        <dbReference type="ARBA" id="ARBA00010790"/>
    </source>
</evidence>
<feature type="domain" description="Glucose-methanol-choline oxidoreductase N-terminal" evidence="6">
    <location>
        <begin position="42"/>
        <end position="360"/>
    </location>
</feature>
<proteinExistence type="inferred from homology"/>
<feature type="domain" description="Glucose-methanol-choline oxidoreductase C-terminal" evidence="7">
    <location>
        <begin position="472"/>
        <end position="608"/>
    </location>
</feature>
<feature type="binding site" evidence="4">
    <location>
        <begin position="138"/>
        <end position="141"/>
    </location>
    <ligand>
        <name>FAD</name>
        <dbReference type="ChEBI" id="CHEBI:57692"/>
    </ligand>
</feature>